<evidence type="ECO:0000313" key="1">
    <source>
        <dbReference type="EMBL" id="SFV74888.1"/>
    </source>
</evidence>
<proteinExistence type="predicted"/>
<protein>
    <submittedName>
        <fullName evidence="1">Uncharacterized protein</fullName>
    </submittedName>
</protein>
<dbReference type="Pfam" id="PF14284">
    <property type="entry name" value="PcfJ"/>
    <property type="match status" value="1"/>
</dbReference>
<dbReference type="AlphaFoldDB" id="A0A1W1D2W2"/>
<sequence length="463" mass="55352">MHLENGWKMIAPTKMGEFKAHYFCKCGKNITLTLQNNDYPDYSCKNCHNNNFLTYETFQDIQNGISTKDINLTCKQQKNNDRFDCIASLFIPFFDYETASIHFKKRELARMFLDEDFQIVFHKLQDKDRSRFQDMIYQKMRIALLKYLYKKDNRMMKKIKYYYPDNSYIIEIALFMLQNPHLQDVELTFFYALFEKFPHVTTLQEMFDAMLQNQPKSVKKAFYQGYNDLTFCVPSYDFIILELFSDPNFSRELLVISPKKKKRFMGYTRLDEYLKVMNFLKTIFPQKKLFALLKEAFNNTDNLNLMKDTIDMLTKNSSNFDIIINELTLKRVNIQNLHDKIADIVNFYLSEEPSQNILKNFEYPQEFFNLEYIYKGLEFRLVKNPKELYDWAKVLHNCLSGYIDKVSKNGTIIIGIFFENTITYALELKKNRLIQARAKYNKPIPKHHKTVVDEWCVFNKVAF</sequence>
<dbReference type="InterPro" id="IPR025586">
    <property type="entry name" value="PcfJ"/>
</dbReference>
<organism evidence="1">
    <name type="scientific">hydrothermal vent metagenome</name>
    <dbReference type="NCBI Taxonomy" id="652676"/>
    <lineage>
        <taxon>unclassified sequences</taxon>
        <taxon>metagenomes</taxon>
        <taxon>ecological metagenomes</taxon>
    </lineage>
</organism>
<dbReference type="EMBL" id="FPHP01000009">
    <property type="protein sequence ID" value="SFV74888.1"/>
    <property type="molecule type" value="Genomic_DNA"/>
</dbReference>
<accession>A0A1W1D2W2</accession>
<name>A0A1W1D2W2_9ZZZZ</name>
<reference evidence="1" key="1">
    <citation type="submission" date="2016-10" db="EMBL/GenBank/DDBJ databases">
        <authorList>
            <person name="de Groot N.N."/>
        </authorList>
    </citation>
    <scope>NUCLEOTIDE SEQUENCE</scope>
</reference>
<gene>
    <name evidence="1" type="ORF">MNB_SM-3-1493</name>
</gene>